<dbReference type="SUPFAM" id="SSF53383">
    <property type="entry name" value="PLP-dependent transferases"/>
    <property type="match status" value="1"/>
</dbReference>
<dbReference type="InterPro" id="IPR015422">
    <property type="entry name" value="PyrdxlP-dep_Trfase_small"/>
</dbReference>
<reference evidence="11" key="1">
    <citation type="submission" date="2016-10" db="EMBL/GenBank/DDBJ databases">
        <authorList>
            <person name="Varghese N."/>
            <person name="Submissions S."/>
        </authorList>
    </citation>
    <scope>NUCLEOTIDE SEQUENCE [LARGE SCALE GENOMIC DNA]</scope>
    <source>
        <strain evidence="11">DC30,IBRC 10041,KCTC 4046</strain>
    </source>
</reference>
<dbReference type="RefSeq" id="WP_092730948.1">
    <property type="nucleotide sequence ID" value="NZ_FNPC01000002.1"/>
</dbReference>
<evidence type="ECO:0000313" key="11">
    <source>
        <dbReference type="Proteomes" id="UP000199079"/>
    </source>
</evidence>
<keyword evidence="5" id="KW-0413">Isomerase</keyword>
<keyword evidence="11" id="KW-1185">Reference proteome</keyword>
<dbReference type="EMBL" id="FNPC01000002">
    <property type="protein sequence ID" value="SDX92376.1"/>
    <property type="molecule type" value="Genomic_DNA"/>
</dbReference>
<dbReference type="CDD" id="cd00610">
    <property type="entry name" value="OAT_like"/>
    <property type="match status" value="1"/>
</dbReference>
<evidence type="ECO:0000256" key="5">
    <source>
        <dbReference type="ARBA" id="ARBA00023235"/>
    </source>
</evidence>
<organism evidence="10 11">
    <name type="scientific">Halopenitus persicus</name>
    <dbReference type="NCBI Taxonomy" id="1048396"/>
    <lineage>
        <taxon>Archaea</taxon>
        <taxon>Methanobacteriati</taxon>
        <taxon>Methanobacteriota</taxon>
        <taxon>Stenosarchaea group</taxon>
        <taxon>Halobacteria</taxon>
        <taxon>Halobacteriales</taxon>
        <taxon>Haloferacaceae</taxon>
        <taxon>Halopenitus</taxon>
    </lineage>
</organism>
<evidence type="ECO:0000313" key="10">
    <source>
        <dbReference type="EMBL" id="SDX92376.1"/>
    </source>
</evidence>
<dbReference type="PROSITE" id="PS00600">
    <property type="entry name" value="AA_TRANSFER_CLASS_3"/>
    <property type="match status" value="1"/>
</dbReference>
<dbReference type="Gene3D" id="3.40.640.10">
    <property type="entry name" value="Type I PLP-dependent aspartate aminotransferase-like (Major domain)"/>
    <property type="match status" value="1"/>
</dbReference>
<proteinExistence type="inferred from homology"/>
<dbReference type="Pfam" id="PF00202">
    <property type="entry name" value="Aminotran_3"/>
    <property type="match status" value="1"/>
</dbReference>
<dbReference type="Gene3D" id="3.90.1150.10">
    <property type="entry name" value="Aspartate Aminotransferase, domain 1"/>
    <property type="match status" value="1"/>
</dbReference>
<dbReference type="PANTHER" id="PTHR43713:SF3">
    <property type="entry name" value="GLUTAMATE-1-SEMIALDEHYDE 2,1-AMINOMUTASE 1, CHLOROPLASTIC-RELATED"/>
    <property type="match status" value="1"/>
</dbReference>
<evidence type="ECO:0000256" key="8">
    <source>
        <dbReference type="RuleBase" id="RU003560"/>
    </source>
</evidence>
<comment type="similarity">
    <text evidence="8">Belongs to the class-III pyridoxal-phosphate-dependent aminotransferase family.</text>
</comment>
<comment type="pathway">
    <text evidence="6">Porphyrin-containing compound metabolism.</text>
</comment>
<dbReference type="Proteomes" id="UP000199079">
    <property type="component" value="Unassembled WGS sequence"/>
</dbReference>
<dbReference type="GO" id="GO:0042286">
    <property type="term" value="F:glutamate-1-semialdehyde 2,1-aminomutase activity"/>
    <property type="evidence" value="ECO:0007669"/>
    <property type="project" value="UniProtKB-EC"/>
</dbReference>
<protein>
    <recommendedName>
        <fullName evidence="3">Glutamate-1-semialdehyde 2,1-aminomutase</fullName>
    </recommendedName>
    <alternativeName>
        <fullName evidence="7">Glutamate-1-semialdehyde aminotransferase</fullName>
    </alternativeName>
</protein>
<evidence type="ECO:0000256" key="6">
    <source>
        <dbReference type="ARBA" id="ARBA00023444"/>
    </source>
</evidence>
<evidence type="ECO:0000256" key="1">
    <source>
        <dbReference type="ARBA" id="ARBA00001579"/>
    </source>
</evidence>
<dbReference type="PANTHER" id="PTHR43713">
    <property type="entry name" value="GLUTAMATE-1-SEMIALDEHYDE 2,1-AMINOMUTASE"/>
    <property type="match status" value="1"/>
</dbReference>
<dbReference type="InterPro" id="IPR005814">
    <property type="entry name" value="Aminotrans_3"/>
</dbReference>
<dbReference type="InterPro" id="IPR015424">
    <property type="entry name" value="PyrdxlP-dep_Trfase"/>
</dbReference>
<dbReference type="AlphaFoldDB" id="A0A1H3FN06"/>
<dbReference type="GO" id="GO:0030170">
    <property type="term" value="F:pyridoxal phosphate binding"/>
    <property type="evidence" value="ECO:0007669"/>
    <property type="project" value="InterPro"/>
</dbReference>
<comment type="cofactor">
    <cofactor evidence="2">
        <name>pyridoxal 5'-phosphate</name>
        <dbReference type="ChEBI" id="CHEBI:597326"/>
    </cofactor>
</comment>
<gene>
    <name evidence="10" type="ORF">SAMN05216564_102139</name>
</gene>
<accession>A0A1H3FN06</accession>
<evidence type="ECO:0000256" key="7">
    <source>
        <dbReference type="ARBA" id="ARBA00031365"/>
    </source>
</evidence>
<keyword evidence="4 8" id="KW-0663">Pyridoxal phosphate</keyword>
<name>A0A1H3FN06_9EURY</name>
<evidence type="ECO:0000256" key="3">
    <source>
        <dbReference type="ARBA" id="ARBA00015416"/>
    </source>
</evidence>
<sequence>MSLGDNEHDHAKRLRERTSNSRSFHERASSVTPLGVESNVRSFDPYPFYVEETDGSYVTDMDGNDYLDFLLALGPIILGHGHPEVREAVKRQVDTSDLTATPQPVAIEFMEAVTEMTPSIERVRMANSGTEATMHAMRVARSYTGKEKVAKPEGGYAGAHDYALQSVYASEEALGPAEEPNTVPYGTGIPDAVSETMVAIPFNDKEATERILRKHADDIAAVIIEPVMFSCGCLKPRDGYHEFLRDLTEELGIVLIWDEVMTGFRLGPGSAQGRFGITPDMTTFAKAAGGGYQVAGFGGRADIMEEIVPPRKEEASKWNSSAFHGGTYNGHPVAAAAGLKTLEILRDRDVYEHIDRLGDRLFTGLQEVADDVGLPVNVQHIGSMGQVYMTDHEIASYRDTWHANGDRFADWWLEAAADGVLFGNPMQGERFFTTYTHTDEQIDHALEVAEDAFRAVDHEYE</sequence>
<evidence type="ECO:0000256" key="2">
    <source>
        <dbReference type="ARBA" id="ARBA00001933"/>
    </source>
</evidence>
<dbReference type="NCBIfam" id="NF000818">
    <property type="entry name" value="PRK00062.1"/>
    <property type="match status" value="1"/>
</dbReference>
<dbReference type="OrthoDB" id="6524at2157"/>
<comment type="catalytic activity">
    <reaction evidence="1">
        <text>(S)-4-amino-5-oxopentanoate = 5-aminolevulinate</text>
        <dbReference type="Rhea" id="RHEA:14265"/>
        <dbReference type="ChEBI" id="CHEBI:57501"/>
        <dbReference type="ChEBI" id="CHEBI:356416"/>
        <dbReference type="EC" id="5.4.3.8"/>
    </reaction>
</comment>
<feature type="region of interest" description="Disordered" evidence="9">
    <location>
        <begin position="1"/>
        <end position="31"/>
    </location>
</feature>
<evidence type="ECO:0000256" key="4">
    <source>
        <dbReference type="ARBA" id="ARBA00022898"/>
    </source>
</evidence>
<dbReference type="GO" id="GO:0008483">
    <property type="term" value="F:transaminase activity"/>
    <property type="evidence" value="ECO:0007669"/>
    <property type="project" value="InterPro"/>
</dbReference>
<dbReference type="InterPro" id="IPR049704">
    <property type="entry name" value="Aminotrans_3_PPA_site"/>
</dbReference>
<dbReference type="InterPro" id="IPR015421">
    <property type="entry name" value="PyrdxlP-dep_Trfase_major"/>
</dbReference>
<feature type="compositionally biased region" description="Basic and acidic residues" evidence="9">
    <location>
        <begin position="1"/>
        <end position="28"/>
    </location>
</feature>
<evidence type="ECO:0000256" key="9">
    <source>
        <dbReference type="SAM" id="MobiDB-lite"/>
    </source>
</evidence>